<evidence type="ECO:0000313" key="1">
    <source>
        <dbReference type="EMBL" id="PSH56358.1"/>
    </source>
</evidence>
<organism evidence="1 2">
    <name type="scientific">Phyllobacterium sophorae</name>
    <dbReference type="NCBI Taxonomy" id="1520277"/>
    <lineage>
        <taxon>Bacteria</taxon>
        <taxon>Pseudomonadati</taxon>
        <taxon>Pseudomonadota</taxon>
        <taxon>Alphaproteobacteria</taxon>
        <taxon>Hyphomicrobiales</taxon>
        <taxon>Phyllobacteriaceae</taxon>
        <taxon>Phyllobacterium</taxon>
    </lineage>
</organism>
<reference evidence="2" key="1">
    <citation type="submission" date="2017-11" db="EMBL/GenBank/DDBJ databases">
        <authorList>
            <person name="Kuznetsova I."/>
            <person name="Sazanova A."/>
            <person name="Chirak E."/>
            <person name="Safronova V."/>
            <person name="Willems A."/>
        </authorList>
    </citation>
    <scope>NUCLEOTIDE SEQUENCE [LARGE SCALE GENOMIC DNA]</scope>
    <source>
        <strain evidence="2">CCBAU 03422</strain>
    </source>
</reference>
<dbReference type="Proteomes" id="UP000241764">
    <property type="component" value="Unassembled WGS sequence"/>
</dbReference>
<accession>A0A2P7AQ69</accession>
<name>A0A2P7AQ69_9HYPH</name>
<proteinExistence type="predicted"/>
<evidence type="ECO:0000313" key="2">
    <source>
        <dbReference type="Proteomes" id="UP000241764"/>
    </source>
</evidence>
<keyword evidence="2" id="KW-1185">Reference proteome</keyword>
<protein>
    <submittedName>
        <fullName evidence="1">Uncharacterized protein</fullName>
    </submittedName>
</protein>
<sequence>MAMGISSYTAFDKVFESLASAAKYLSPFYYQLVAELLVRKHRSDEVRRRSAKGGGAQSQRSAELCGAESSLEFNGRLKQA</sequence>
<gene>
    <name evidence="1" type="ORF">CU103_30060</name>
</gene>
<dbReference type="AlphaFoldDB" id="A0A2P7AQ69"/>
<dbReference type="EMBL" id="PGGM01000024">
    <property type="protein sequence ID" value="PSH56358.1"/>
    <property type="molecule type" value="Genomic_DNA"/>
</dbReference>
<comment type="caution">
    <text evidence="1">The sequence shown here is derived from an EMBL/GenBank/DDBJ whole genome shotgun (WGS) entry which is preliminary data.</text>
</comment>